<keyword evidence="2" id="KW-0732">Signal</keyword>
<evidence type="ECO:0000313" key="4">
    <source>
        <dbReference type="Proteomes" id="UP001225933"/>
    </source>
</evidence>
<feature type="chain" id="PRO_5042580999" description="Peptidase S74 domain-containing protein" evidence="2">
    <location>
        <begin position="32"/>
        <end position="407"/>
    </location>
</feature>
<accession>A0AAJ1R1E8</accession>
<keyword evidence="1" id="KW-0175">Coiled coil</keyword>
<gene>
    <name evidence="3" type="ORF">QX233_04880</name>
</gene>
<comment type="caution">
    <text evidence="3">The sequence shown here is derived from an EMBL/GenBank/DDBJ whole genome shotgun (WGS) entry which is preliminary data.</text>
</comment>
<name>A0AAJ1R1E8_9FLAO</name>
<protein>
    <recommendedName>
        <fullName evidence="5">Peptidase S74 domain-containing protein</fullName>
    </recommendedName>
</protein>
<evidence type="ECO:0000256" key="2">
    <source>
        <dbReference type="SAM" id="SignalP"/>
    </source>
</evidence>
<evidence type="ECO:0000256" key="1">
    <source>
        <dbReference type="SAM" id="Coils"/>
    </source>
</evidence>
<organism evidence="3 4">
    <name type="scientific">Chryseobacterium gambrini</name>
    <dbReference type="NCBI Taxonomy" id="373672"/>
    <lineage>
        <taxon>Bacteria</taxon>
        <taxon>Pseudomonadati</taxon>
        <taxon>Bacteroidota</taxon>
        <taxon>Flavobacteriia</taxon>
        <taxon>Flavobacteriales</taxon>
        <taxon>Weeksellaceae</taxon>
        <taxon>Chryseobacterium group</taxon>
        <taxon>Chryseobacterium</taxon>
    </lineage>
</organism>
<dbReference type="RefSeq" id="WP_214591050.1">
    <property type="nucleotide sequence ID" value="NZ_JAUHGV010000004.1"/>
</dbReference>
<dbReference type="EMBL" id="JAUHGV010000004">
    <property type="protein sequence ID" value="MDN4011788.1"/>
    <property type="molecule type" value="Genomic_DNA"/>
</dbReference>
<sequence length="407" mass="44699">MKKIYIFAKKNTGMKKILLTISSLIAVFSSAQIWNTTGNNGTNPSTNFLGTIDAQPLIFRTNNSEKVRITLNGSVGVGTDNPTQKLDVNGSVTANERYNNGNDGSYYIKLNSNGYNVPVISYSESSGNILSFGNLGGQYHSKTIIRGGNGDVVIEPNSTSGAFVVKAQSGNVGIGTTSPAGKLTIHNADNLGVKIEGNTSSYIGNDLEIYRQNSTSDIGQAAAIQMGDVQNNVHTMMQSSKDGFQFFNMSNVANNNWWTERLRIANNGNVGIGSVNPDSKLTVKGKIHAEEVKIDLQVPADYVFQKYYNGASDLKNDYKMLSLDEVEEFTKKYHHLPNFSSSKEIIENGLELGITTNKLLEKIEELTLYSIDLNKKNKEQENLIKSQADILKSLNERLEKLEKAKQK</sequence>
<evidence type="ECO:0000313" key="3">
    <source>
        <dbReference type="EMBL" id="MDN4011788.1"/>
    </source>
</evidence>
<dbReference type="AlphaFoldDB" id="A0AAJ1R1E8"/>
<dbReference type="Proteomes" id="UP001225933">
    <property type="component" value="Unassembled WGS sequence"/>
</dbReference>
<feature type="signal peptide" evidence="2">
    <location>
        <begin position="1"/>
        <end position="31"/>
    </location>
</feature>
<proteinExistence type="predicted"/>
<feature type="coiled-coil region" evidence="1">
    <location>
        <begin position="377"/>
        <end position="404"/>
    </location>
</feature>
<reference evidence="3" key="1">
    <citation type="submission" date="2023-06" db="EMBL/GenBank/DDBJ databases">
        <title>Two Chryseobacterium gambrini strains from China.</title>
        <authorList>
            <person name="Zeng J."/>
            <person name="Wu Y."/>
        </authorList>
    </citation>
    <scope>NUCLEOTIDE SEQUENCE</scope>
    <source>
        <strain evidence="3">SQ219</strain>
    </source>
</reference>
<evidence type="ECO:0008006" key="5">
    <source>
        <dbReference type="Google" id="ProtNLM"/>
    </source>
</evidence>